<feature type="compositionally biased region" description="Basic and acidic residues" evidence="21">
    <location>
        <begin position="345"/>
        <end position="369"/>
    </location>
</feature>
<dbReference type="InterPro" id="IPR039577">
    <property type="entry name" value="Rad18"/>
</dbReference>
<evidence type="ECO:0000313" key="26">
    <source>
        <dbReference type="Proteomes" id="UP000033140"/>
    </source>
</evidence>
<keyword evidence="7" id="KW-0808">Transferase</keyword>
<feature type="region of interest" description="Disordered" evidence="21">
    <location>
        <begin position="336"/>
        <end position="430"/>
    </location>
</feature>
<evidence type="ECO:0000259" key="24">
    <source>
        <dbReference type="PROSITE" id="PS51908"/>
    </source>
</evidence>
<dbReference type="InterPro" id="IPR006642">
    <property type="entry name" value="Rad18_UBZ4"/>
</dbReference>
<keyword evidence="15" id="KW-0539">Nucleus</keyword>
<evidence type="ECO:0000256" key="17">
    <source>
        <dbReference type="ARBA" id="ARBA00074353"/>
    </source>
</evidence>
<keyword evidence="13" id="KW-0238">DNA-binding</keyword>
<dbReference type="Gene3D" id="3.30.160.60">
    <property type="entry name" value="Classic Zinc Finger"/>
    <property type="match status" value="1"/>
</dbReference>
<evidence type="ECO:0000256" key="13">
    <source>
        <dbReference type="ARBA" id="ARBA00023125"/>
    </source>
</evidence>
<dbReference type="InterPro" id="IPR001841">
    <property type="entry name" value="Znf_RING"/>
</dbReference>
<evidence type="ECO:0000256" key="1">
    <source>
        <dbReference type="ARBA" id="ARBA00000900"/>
    </source>
</evidence>
<feature type="domain" description="RING-type" evidence="22">
    <location>
        <begin position="27"/>
        <end position="65"/>
    </location>
</feature>
<dbReference type="SMART" id="SM00184">
    <property type="entry name" value="RING"/>
    <property type="match status" value="1"/>
</dbReference>
<evidence type="ECO:0000256" key="16">
    <source>
        <dbReference type="ARBA" id="ARBA00031783"/>
    </source>
</evidence>
<comment type="subcellular location">
    <subcellularLocation>
        <location evidence="2">Nucleus</location>
    </subcellularLocation>
</comment>
<feature type="compositionally biased region" description="Basic and acidic residues" evidence="21">
    <location>
        <begin position="411"/>
        <end position="430"/>
    </location>
</feature>
<keyword evidence="12" id="KW-0862">Zinc</keyword>
<dbReference type="InterPro" id="IPR017907">
    <property type="entry name" value="Znf_RING_CS"/>
</dbReference>
<evidence type="ECO:0000256" key="20">
    <source>
        <dbReference type="PROSITE-ProRule" id="PRU01256"/>
    </source>
</evidence>
<comment type="catalytic activity">
    <reaction evidence="1">
        <text>S-ubiquitinyl-[E2 ubiquitin-conjugating enzyme]-L-cysteine + [acceptor protein]-L-lysine = [E2 ubiquitin-conjugating enzyme]-L-cysteine + N(6)-ubiquitinyl-[acceptor protein]-L-lysine.</text>
        <dbReference type="EC" id="2.3.2.27"/>
    </reaction>
</comment>
<evidence type="ECO:0000256" key="18">
    <source>
        <dbReference type="ARBA" id="ARBA00082369"/>
    </source>
</evidence>
<keyword evidence="26" id="KW-1185">Reference proteome</keyword>
<keyword evidence="8" id="KW-0479">Metal-binding</keyword>
<gene>
    <name evidence="25" type="ORF">G7K_5074-t1</name>
</gene>
<name>A0A0E9NMQ8_SAICN</name>
<dbReference type="PANTHER" id="PTHR14134:SF2">
    <property type="entry name" value="E3 UBIQUITIN-PROTEIN LIGASE RAD18"/>
    <property type="match status" value="1"/>
</dbReference>
<dbReference type="GO" id="GO:0097505">
    <property type="term" value="C:Rad6-Rad18 complex"/>
    <property type="evidence" value="ECO:0007669"/>
    <property type="project" value="TreeGrafter"/>
</dbReference>
<keyword evidence="14 20" id="KW-0234">DNA repair</keyword>
<feature type="domain" description="UBZ4-type" evidence="24">
    <location>
        <begin position="151"/>
        <end position="178"/>
    </location>
</feature>
<dbReference type="PROSITE" id="PS50089">
    <property type="entry name" value="ZF_RING_2"/>
    <property type="match status" value="1"/>
</dbReference>
<feature type="region of interest" description="Disordered" evidence="21">
    <location>
        <begin position="171"/>
        <end position="226"/>
    </location>
</feature>
<evidence type="ECO:0000256" key="11">
    <source>
        <dbReference type="ARBA" id="ARBA00022786"/>
    </source>
</evidence>
<evidence type="ECO:0000256" key="6">
    <source>
        <dbReference type="ARBA" id="ARBA00015551"/>
    </source>
</evidence>
<evidence type="ECO:0000256" key="15">
    <source>
        <dbReference type="ARBA" id="ARBA00023242"/>
    </source>
</evidence>
<comment type="caution">
    <text evidence="25">The sequence shown here is derived from an EMBL/GenBank/DDBJ whole genome shotgun (WGS) entry which is preliminary data.</text>
</comment>
<feature type="region of interest" description="Disordered" evidence="21">
    <location>
        <begin position="96"/>
        <end position="158"/>
    </location>
</feature>
<evidence type="ECO:0000259" key="23">
    <source>
        <dbReference type="PROSITE" id="PS50800"/>
    </source>
</evidence>
<dbReference type="Gene3D" id="3.30.40.10">
    <property type="entry name" value="Zinc/RING finger domain, C3HC4 (zinc finger)"/>
    <property type="match status" value="1"/>
</dbReference>
<dbReference type="STRING" id="698492.A0A0E9NMQ8"/>
<dbReference type="PROSITE" id="PS50800">
    <property type="entry name" value="SAP"/>
    <property type="match status" value="1"/>
</dbReference>
<evidence type="ECO:0000256" key="5">
    <source>
        <dbReference type="ARBA" id="ARBA00012483"/>
    </source>
</evidence>
<dbReference type="FunFam" id="3.30.40.10:FF:000172">
    <property type="entry name" value="E3 ubiquitin-protein ligase RAD18"/>
    <property type="match status" value="1"/>
</dbReference>
<evidence type="ECO:0000256" key="12">
    <source>
        <dbReference type="ARBA" id="ARBA00022833"/>
    </source>
</evidence>
<dbReference type="GO" id="GO:0008270">
    <property type="term" value="F:zinc ion binding"/>
    <property type="evidence" value="ECO:0007669"/>
    <property type="project" value="UniProtKB-KW"/>
</dbReference>
<dbReference type="GO" id="GO:0006281">
    <property type="term" value="P:DNA repair"/>
    <property type="evidence" value="ECO:0007669"/>
    <property type="project" value="UniProtKB-KW"/>
</dbReference>
<evidence type="ECO:0000256" key="10">
    <source>
        <dbReference type="ARBA" id="ARBA00022771"/>
    </source>
</evidence>
<dbReference type="PROSITE" id="PS00518">
    <property type="entry name" value="ZF_RING_1"/>
    <property type="match status" value="1"/>
</dbReference>
<dbReference type="Pfam" id="PF13923">
    <property type="entry name" value="zf-C3HC4_2"/>
    <property type="match status" value="1"/>
</dbReference>
<feature type="compositionally biased region" description="Low complexity" evidence="21">
    <location>
        <begin position="384"/>
        <end position="394"/>
    </location>
</feature>
<evidence type="ECO:0000259" key="22">
    <source>
        <dbReference type="PROSITE" id="PS50089"/>
    </source>
</evidence>
<feature type="compositionally biased region" description="Acidic residues" evidence="21">
    <location>
        <begin position="370"/>
        <end position="383"/>
    </location>
</feature>
<evidence type="ECO:0000256" key="21">
    <source>
        <dbReference type="SAM" id="MobiDB-lite"/>
    </source>
</evidence>
<dbReference type="GO" id="GO:0005634">
    <property type="term" value="C:nucleus"/>
    <property type="evidence" value="ECO:0007669"/>
    <property type="project" value="UniProtKB-SubCell"/>
</dbReference>
<dbReference type="GO" id="GO:0061630">
    <property type="term" value="F:ubiquitin protein ligase activity"/>
    <property type="evidence" value="ECO:0007669"/>
    <property type="project" value="UniProtKB-EC"/>
</dbReference>
<dbReference type="Proteomes" id="UP000033140">
    <property type="component" value="Unassembled WGS sequence"/>
</dbReference>
<feature type="compositionally biased region" description="Acidic residues" evidence="21">
    <location>
        <begin position="395"/>
        <end position="410"/>
    </location>
</feature>
<dbReference type="RefSeq" id="XP_019025113.1">
    <property type="nucleotide sequence ID" value="XM_019170604.1"/>
</dbReference>
<evidence type="ECO:0000256" key="14">
    <source>
        <dbReference type="ARBA" id="ARBA00023204"/>
    </source>
</evidence>
<evidence type="ECO:0000256" key="3">
    <source>
        <dbReference type="ARBA" id="ARBA00004906"/>
    </source>
</evidence>
<evidence type="ECO:0000256" key="9">
    <source>
        <dbReference type="ARBA" id="ARBA00022763"/>
    </source>
</evidence>
<evidence type="ECO:0000256" key="4">
    <source>
        <dbReference type="ARBA" id="ARBA00009506"/>
    </source>
</evidence>
<dbReference type="PROSITE" id="PS51908">
    <property type="entry name" value="ZF_UBZ4"/>
    <property type="match status" value="1"/>
</dbReference>
<dbReference type="OMA" id="IPNTGPR"/>
<dbReference type="AlphaFoldDB" id="A0A0E9NMQ8"/>
<dbReference type="PANTHER" id="PTHR14134">
    <property type="entry name" value="E3 UBIQUITIN-PROTEIN LIGASE RAD18"/>
    <property type="match status" value="1"/>
</dbReference>
<keyword evidence="11" id="KW-0833">Ubl conjugation pathway</keyword>
<dbReference type="EMBL" id="BACD03000039">
    <property type="protein sequence ID" value="GAO50956.1"/>
    <property type="molecule type" value="Genomic_DNA"/>
</dbReference>
<dbReference type="SUPFAM" id="SSF57850">
    <property type="entry name" value="RING/U-box"/>
    <property type="match status" value="1"/>
</dbReference>
<dbReference type="OrthoDB" id="9049620at2759"/>
<reference evidence="25 26" key="1">
    <citation type="journal article" date="2011" name="J. Gen. Appl. Microbiol.">
        <title>Draft genome sequencing of the enigmatic yeast Saitoella complicata.</title>
        <authorList>
            <person name="Nishida H."/>
            <person name="Hamamoto M."/>
            <person name="Sugiyama J."/>
        </authorList>
    </citation>
    <scope>NUCLEOTIDE SEQUENCE [LARGE SCALE GENOMIC DNA]</scope>
    <source>
        <strain evidence="25 26">NRRL Y-17804</strain>
    </source>
</reference>
<dbReference type="GO" id="GO:0006301">
    <property type="term" value="P:DNA damage tolerance"/>
    <property type="evidence" value="ECO:0007669"/>
    <property type="project" value="InterPro"/>
</dbReference>
<comment type="pathway">
    <text evidence="3">Protein modification; protein ubiquitination.</text>
</comment>
<evidence type="ECO:0000256" key="7">
    <source>
        <dbReference type="ARBA" id="ARBA00022679"/>
    </source>
</evidence>
<protein>
    <recommendedName>
        <fullName evidence="6">Postreplication repair E3 ubiquitin-protein ligase RAD18</fullName>
        <ecNumber evidence="5">2.3.2.27</ecNumber>
    </recommendedName>
    <alternativeName>
        <fullName evidence="17">Postreplication repair E3 ubiquitin-protein ligase rad18</fullName>
    </alternativeName>
    <alternativeName>
        <fullName evidence="16 18">RING-type E3 ubiquitin transferase RAD18</fullName>
    </alternativeName>
</protein>
<reference evidence="25 26" key="3">
    <citation type="journal article" date="2015" name="Genome Announc.">
        <title>Draft Genome Sequence of the Archiascomycetous Yeast Saitoella complicata.</title>
        <authorList>
            <person name="Yamauchi K."/>
            <person name="Kondo S."/>
            <person name="Hamamoto M."/>
            <person name="Takahashi Y."/>
            <person name="Ogura Y."/>
            <person name="Hayashi T."/>
            <person name="Nishida H."/>
        </authorList>
    </citation>
    <scope>NUCLEOTIDE SEQUENCE [LARGE SCALE GENOMIC DNA]</scope>
    <source>
        <strain evidence="25 26">NRRL Y-17804</strain>
    </source>
</reference>
<keyword evidence="10 19" id="KW-0863">Zinc-finger</keyword>
<dbReference type="GO" id="GO:0006513">
    <property type="term" value="P:protein monoubiquitination"/>
    <property type="evidence" value="ECO:0007669"/>
    <property type="project" value="InterPro"/>
</dbReference>
<reference evidence="25 26" key="2">
    <citation type="journal article" date="2014" name="J. Gen. Appl. Microbiol.">
        <title>The early diverging ascomycetous budding yeast Saitoella complicata has three histone deacetylases belonging to the Clr6, Hos2, and Rpd3 lineages.</title>
        <authorList>
            <person name="Nishida H."/>
            <person name="Matsumoto T."/>
            <person name="Kondo S."/>
            <person name="Hamamoto M."/>
            <person name="Yoshikawa H."/>
        </authorList>
    </citation>
    <scope>NUCLEOTIDE SEQUENCE [LARGE SCALE GENOMIC DNA]</scope>
    <source>
        <strain evidence="25 26">NRRL Y-17804</strain>
    </source>
</reference>
<dbReference type="UniPathway" id="UPA00143"/>
<proteinExistence type="inferred from homology"/>
<evidence type="ECO:0000256" key="8">
    <source>
        <dbReference type="ARBA" id="ARBA00022723"/>
    </source>
</evidence>
<keyword evidence="9 20" id="KW-0227">DNA damage</keyword>
<dbReference type="EC" id="2.3.2.27" evidence="5"/>
<evidence type="ECO:0000256" key="2">
    <source>
        <dbReference type="ARBA" id="ARBA00004123"/>
    </source>
</evidence>
<evidence type="ECO:0000256" key="19">
    <source>
        <dbReference type="PROSITE-ProRule" id="PRU00175"/>
    </source>
</evidence>
<organism evidence="25 26">
    <name type="scientific">Saitoella complicata (strain BCRC 22490 / CBS 7301 / JCM 7358 / NBRC 10748 / NRRL Y-17804)</name>
    <dbReference type="NCBI Taxonomy" id="698492"/>
    <lineage>
        <taxon>Eukaryota</taxon>
        <taxon>Fungi</taxon>
        <taxon>Dikarya</taxon>
        <taxon>Ascomycota</taxon>
        <taxon>Taphrinomycotina</taxon>
        <taxon>Taphrinomycotina incertae sedis</taxon>
        <taxon>Saitoella</taxon>
    </lineage>
</organism>
<dbReference type="InterPro" id="IPR003034">
    <property type="entry name" value="SAP_dom"/>
</dbReference>
<dbReference type="SMART" id="SM00734">
    <property type="entry name" value="ZnF_Rad18"/>
    <property type="match status" value="1"/>
</dbReference>
<evidence type="ECO:0000313" key="25">
    <source>
        <dbReference type="EMBL" id="GAO50956.1"/>
    </source>
</evidence>
<feature type="compositionally biased region" description="Pro residues" evidence="21">
    <location>
        <begin position="190"/>
        <end position="200"/>
    </location>
</feature>
<feature type="domain" description="SAP" evidence="23">
    <location>
        <begin position="231"/>
        <end position="265"/>
    </location>
</feature>
<dbReference type="InterPro" id="IPR013083">
    <property type="entry name" value="Znf_RING/FYVE/PHD"/>
</dbReference>
<comment type="similarity">
    <text evidence="4">Belongs to the RAD18 family.</text>
</comment>
<dbReference type="GO" id="GO:0003697">
    <property type="term" value="F:single-stranded DNA binding"/>
    <property type="evidence" value="ECO:0007669"/>
    <property type="project" value="InterPro"/>
</dbReference>
<sequence>MVDITDPSDWTPTLLPALSSLDSSLRCQICKDFFTAPLITTCSHTFCSLCIRRCLASEQICPTCRSPEQEMRLRRNVVVAEIVEVWGKERQELLDLARKDRTPPHSTTIPPPTPNDIYDLSSSPPPPSRRQPRRAAAPQPQPEPPTSDPSLVPCPVCSRPKKEAEMNAHLDRCLSGRTSPPPPPRRRSSPAPPPPQPQPSPRVDEGRMTRNRTNGTSMAPTDMKRLPKLNYALHTESKLRTHLSTLSIPTHGPKPLLQRRHAEWVSLWNANLDALHPKPKRELLRELGEWERTMAAGEVRGLDGIVGKGKGKGREVDLEGWGRRHEDDFKDLIAKARGAGKKRKREEEDAETKAEEGGGEKVVKIADAEDVKEDPDVDDDVESIVESIVNSVVDDSSDDDIDDNSEGEDNVDSREAMEIQEFRGPNDDQV</sequence>
<accession>A0A0E9NMQ8</accession>